<dbReference type="Pfam" id="PF13347">
    <property type="entry name" value="MFS_2"/>
    <property type="match status" value="1"/>
</dbReference>
<dbReference type="Gene3D" id="1.20.1250.20">
    <property type="entry name" value="MFS general substrate transporter like domains"/>
    <property type="match status" value="2"/>
</dbReference>
<dbReference type="GO" id="GO:0008643">
    <property type="term" value="P:carbohydrate transport"/>
    <property type="evidence" value="ECO:0007669"/>
    <property type="project" value="InterPro"/>
</dbReference>
<dbReference type="GO" id="GO:0005886">
    <property type="term" value="C:plasma membrane"/>
    <property type="evidence" value="ECO:0007669"/>
    <property type="project" value="TreeGrafter"/>
</dbReference>
<keyword evidence="1" id="KW-0812">Transmembrane</keyword>
<keyword evidence="3" id="KW-1185">Reference proteome</keyword>
<dbReference type="CDD" id="cd17332">
    <property type="entry name" value="MFS_MelB_like"/>
    <property type="match status" value="1"/>
</dbReference>
<feature type="transmembrane region" description="Helical" evidence="1">
    <location>
        <begin position="295"/>
        <end position="316"/>
    </location>
</feature>
<dbReference type="PANTHER" id="PTHR11328:SF24">
    <property type="entry name" value="MAJOR FACILITATOR SUPERFAMILY (MFS) PROFILE DOMAIN-CONTAINING PROTEIN"/>
    <property type="match status" value="1"/>
</dbReference>
<evidence type="ECO:0000256" key="1">
    <source>
        <dbReference type="SAM" id="Phobius"/>
    </source>
</evidence>
<sequence>MAKLKLKEKMSYGLGDAANNLTFSMVSTYLLIFYTDVFGITAAAVGTLFLVARIFDAFTDPMMGALIDRYGKNGENGRFRPYLKWAGFPLVILAVLLFTTPDLSDSGKLAYAYVTYILFRMAYTAVNIPYGSLASVMTRDPVERSSLASFRGLGQQVGMFVVGVLVVPMIALFPSQQIGYPAVIAIIGVLALIFYYLAYRNTKERIQPNKSVKPEKMSWKMISRTLKNGPFMALSLMSFFILSAMLLNQAVALYFFTYNLENEMLFPVYNMINIASLFVIIPLIPMFAKRFGKKNVTLCGFFIGFIAFGGLFYYQLLR</sequence>
<name>A0A9X2CUR6_9BACI</name>
<feature type="transmembrane region" description="Helical" evidence="1">
    <location>
        <begin position="268"/>
        <end position="288"/>
    </location>
</feature>
<organism evidence="2 3">
    <name type="scientific">Halalkalibacter alkaliphilus</name>
    <dbReference type="NCBI Taxonomy" id="2917993"/>
    <lineage>
        <taxon>Bacteria</taxon>
        <taxon>Bacillati</taxon>
        <taxon>Bacillota</taxon>
        <taxon>Bacilli</taxon>
        <taxon>Bacillales</taxon>
        <taxon>Bacillaceae</taxon>
        <taxon>Halalkalibacter</taxon>
    </lineage>
</organism>
<gene>
    <name evidence="2" type="ORF">MF646_15720</name>
</gene>
<dbReference type="NCBIfam" id="TIGR00792">
    <property type="entry name" value="gph"/>
    <property type="match status" value="1"/>
</dbReference>
<feature type="transmembrane region" description="Helical" evidence="1">
    <location>
        <begin position="79"/>
        <end position="98"/>
    </location>
</feature>
<proteinExistence type="predicted"/>
<dbReference type="InterPro" id="IPR001927">
    <property type="entry name" value="Na/Gal_symport"/>
</dbReference>
<dbReference type="InterPro" id="IPR039672">
    <property type="entry name" value="MFS_2"/>
</dbReference>
<protein>
    <submittedName>
        <fullName evidence="2">Glycoside-pentoside-hexuronide (GPH):cation symporter</fullName>
    </submittedName>
</protein>
<dbReference type="InterPro" id="IPR036259">
    <property type="entry name" value="MFS_trans_sf"/>
</dbReference>
<feature type="transmembrane region" description="Helical" evidence="1">
    <location>
        <begin position="231"/>
        <end position="256"/>
    </location>
</feature>
<keyword evidence="1" id="KW-0472">Membrane</keyword>
<dbReference type="Proteomes" id="UP001139150">
    <property type="component" value="Unassembled WGS sequence"/>
</dbReference>
<feature type="transmembrane region" description="Helical" evidence="1">
    <location>
        <begin position="110"/>
        <end position="133"/>
    </location>
</feature>
<evidence type="ECO:0000313" key="3">
    <source>
        <dbReference type="Proteomes" id="UP001139150"/>
    </source>
</evidence>
<feature type="transmembrane region" description="Helical" evidence="1">
    <location>
        <begin position="153"/>
        <end position="172"/>
    </location>
</feature>
<dbReference type="AlphaFoldDB" id="A0A9X2CUR6"/>
<feature type="transmembrane region" description="Helical" evidence="1">
    <location>
        <begin position="178"/>
        <end position="198"/>
    </location>
</feature>
<reference evidence="2" key="1">
    <citation type="submission" date="2022-02" db="EMBL/GenBank/DDBJ databases">
        <title>Halalkalibacter sp. nov. isolated from Lonar Lake, India.</title>
        <authorList>
            <person name="Joshi A."/>
            <person name="Thite S."/>
            <person name="Lodha T."/>
        </authorList>
    </citation>
    <scope>NUCLEOTIDE SEQUENCE</scope>
    <source>
        <strain evidence="2">MEB205</strain>
    </source>
</reference>
<feature type="transmembrane region" description="Helical" evidence="1">
    <location>
        <begin position="38"/>
        <end position="58"/>
    </location>
</feature>
<dbReference type="GO" id="GO:0015293">
    <property type="term" value="F:symporter activity"/>
    <property type="evidence" value="ECO:0007669"/>
    <property type="project" value="InterPro"/>
</dbReference>
<dbReference type="SUPFAM" id="SSF103473">
    <property type="entry name" value="MFS general substrate transporter"/>
    <property type="match status" value="1"/>
</dbReference>
<dbReference type="PANTHER" id="PTHR11328">
    <property type="entry name" value="MAJOR FACILITATOR SUPERFAMILY DOMAIN-CONTAINING PROTEIN"/>
    <property type="match status" value="1"/>
</dbReference>
<dbReference type="GO" id="GO:0006814">
    <property type="term" value="P:sodium ion transport"/>
    <property type="evidence" value="ECO:0007669"/>
    <property type="project" value="InterPro"/>
</dbReference>
<keyword evidence="1" id="KW-1133">Transmembrane helix</keyword>
<accession>A0A9X2CUR6</accession>
<dbReference type="EMBL" id="JAKRYL010000017">
    <property type="protein sequence ID" value="MCL7748576.1"/>
    <property type="molecule type" value="Genomic_DNA"/>
</dbReference>
<evidence type="ECO:0000313" key="2">
    <source>
        <dbReference type="EMBL" id="MCL7748576.1"/>
    </source>
</evidence>
<comment type="caution">
    <text evidence="2">The sequence shown here is derived from an EMBL/GenBank/DDBJ whole genome shotgun (WGS) entry which is preliminary data.</text>
</comment>